<comment type="pathway">
    <text evidence="2">Cofactor biosynthesis; thiamine diphosphate biosynthesis; thiamine diphosphate from thiamine phosphate: step 1/1.</text>
</comment>
<evidence type="ECO:0000313" key="5">
    <source>
        <dbReference type="EMBL" id="PJK28692.1"/>
    </source>
</evidence>
<keyword evidence="2 5" id="KW-0418">Kinase</keyword>
<proteinExistence type="inferred from homology"/>
<dbReference type="InterPro" id="IPR016188">
    <property type="entry name" value="PurM-like_N"/>
</dbReference>
<evidence type="ECO:0000256" key="2">
    <source>
        <dbReference type="HAMAP-Rule" id="MF_02128"/>
    </source>
</evidence>
<feature type="binding site" evidence="2">
    <location>
        <position position="46"/>
    </location>
    <ligand>
        <name>Mg(2+)</name>
        <dbReference type="ChEBI" id="CHEBI:18420"/>
        <label>1</label>
    </ligand>
</feature>
<dbReference type="OrthoDB" id="9801934at2"/>
<feature type="binding site" evidence="2">
    <location>
        <position position="28"/>
    </location>
    <ligand>
        <name>Mg(2+)</name>
        <dbReference type="ChEBI" id="CHEBI:18420"/>
        <label>4</label>
    </ligand>
</feature>
<dbReference type="InterPro" id="IPR036676">
    <property type="entry name" value="PurM-like_C_sf"/>
</dbReference>
<dbReference type="GO" id="GO:0009228">
    <property type="term" value="P:thiamine biosynthetic process"/>
    <property type="evidence" value="ECO:0007669"/>
    <property type="project" value="UniProtKB-KW"/>
</dbReference>
<dbReference type="CDD" id="cd02194">
    <property type="entry name" value="ThiL"/>
    <property type="match status" value="1"/>
</dbReference>
<keyword evidence="2" id="KW-0460">Magnesium</keyword>
<feature type="binding site" evidence="2">
    <location>
        <position position="148"/>
    </location>
    <ligand>
        <name>ATP</name>
        <dbReference type="ChEBI" id="CHEBI:30616"/>
    </ligand>
</feature>
<feature type="binding site" evidence="2">
    <location>
        <position position="74"/>
    </location>
    <ligand>
        <name>Mg(2+)</name>
        <dbReference type="ChEBI" id="CHEBI:18420"/>
        <label>3</label>
    </ligand>
</feature>
<keyword evidence="1 2" id="KW-0784">Thiamine biosynthesis</keyword>
<dbReference type="SUPFAM" id="SSF56042">
    <property type="entry name" value="PurM C-terminal domain-like"/>
    <property type="match status" value="1"/>
</dbReference>
<keyword evidence="2" id="KW-0547">Nucleotide-binding</keyword>
<accession>A0A2M9FZ09</accession>
<dbReference type="EC" id="2.7.4.16" evidence="2"/>
<evidence type="ECO:0000259" key="3">
    <source>
        <dbReference type="Pfam" id="PF00586"/>
    </source>
</evidence>
<feature type="binding site" evidence="2">
    <location>
        <position position="53"/>
    </location>
    <ligand>
        <name>substrate</name>
    </ligand>
</feature>
<feature type="binding site" evidence="2">
    <location>
        <position position="74"/>
    </location>
    <ligand>
        <name>Mg(2+)</name>
        <dbReference type="ChEBI" id="CHEBI:18420"/>
        <label>2</label>
    </ligand>
</feature>
<dbReference type="GO" id="GO:0009030">
    <property type="term" value="F:thiamine-phosphate kinase activity"/>
    <property type="evidence" value="ECO:0007669"/>
    <property type="project" value="UniProtKB-UniRule"/>
</dbReference>
<keyword evidence="2" id="KW-0808">Transferase</keyword>
<comment type="catalytic activity">
    <reaction evidence="2">
        <text>thiamine phosphate + ATP = thiamine diphosphate + ADP</text>
        <dbReference type="Rhea" id="RHEA:15913"/>
        <dbReference type="ChEBI" id="CHEBI:30616"/>
        <dbReference type="ChEBI" id="CHEBI:37575"/>
        <dbReference type="ChEBI" id="CHEBI:58937"/>
        <dbReference type="ChEBI" id="CHEBI:456216"/>
        <dbReference type="EC" id="2.7.4.16"/>
    </reaction>
</comment>
<feature type="binding site" evidence="2">
    <location>
        <position position="122"/>
    </location>
    <ligand>
        <name>Mg(2+)</name>
        <dbReference type="ChEBI" id="CHEBI:18420"/>
        <label>1</label>
    </ligand>
</feature>
<feature type="binding site" evidence="2">
    <location>
        <position position="215"/>
    </location>
    <ligand>
        <name>ATP</name>
        <dbReference type="ChEBI" id="CHEBI:30616"/>
    </ligand>
</feature>
<dbReference type="NCBIfam" id="TIGR01379">
    <property type="entry name" value="thiL"/>
    <property type="match status" value="1"/>
</dbReference>
<dbReference type="Proteomes" id="UP000229498">
    <property type="component" value="Unassembled WGS sequence"/>
</dbReference>
<dbReference type="PANTHER" id="PTHR30270:SF0">
    <property type="entry name" value="THIAMINE-MONOPHOSPHATE KINASE"/>
    <property type="match status" value="1"/>
</dbReference>
<feature type="binding site" evidence="2">
    <location>
        <position position="314"/>
    </location>
    <ligand>
        <name>substrate</name>
    </ligand>
</feature>
<dbReference type="AlphaFoldDB" id="A0A2M9FZ09"/>
<feature type="binding site" evidence="2">
    <location>
        <position position="216"/>
    </location>
    <ligand>
        <name>Mg(2+)</name>
        <dbReference type="ChEBI" id="CHEBI:18420"/>
        <label>5</label>
    </ligand>
</feature>
<gene>
    <name evidence="2 5" type="primary">thiL</name>
    <name evidence="5" type="ORF">CVT23_15230</name>
</gene>
<feature type="binding site" evidence="2">
    <location>
        <position position="265"/>
    </location>
    <ligand>
        <name>substrate</name>
    </ligand>
</feature>
<dbReference type="PANTHER" id="PTHR30270">
    <property type="entry name" value="THIAMINE-MONOPHOSPHATE KINASE"/>
    <property type="match status" value="1"/>
</dbReference>
<dbReference type="EMBL" id="PHIG01000039">
    <property type="protein sequence ID" value="PJK28692.1"/>
    <property type="molecule type" value="Genomic_DNA"/>
</dbReference>
<name>A0A2M9FZ09_9PROT</name>
<dbReference type="InterPro" id="IPR010918">
    <property type="entry name" value="PurM-like_C_dom"/>
</dbReference>
<sequence>MSRSGEFEIIERLLAPLAGEGAFSLSDDAAVLPELSHGEAWVATKDAMVAGVHFLADDPPDLIARKLVRVNLSDLAAMGASPMGYLLAFALSPDCDDDWLEAFVAGLAEDQRIFGIALYGGDTVSTPGPVTLSLTALGRVERGRELRRNGARAGDAVYVSGSVGDAALGLKCLQEELAVSAGYRKTLVDRYRLPEARVRLGPALIGSATACQDVSDGLAADLGHIARRSGAGMEIEADLVPISQAARAAIAAGSGLETLPFTGGDDYELVFTAPVDAVLPDVGVPLTRIGRVVAGDGVRFMSRGGEISLRQAGWRHF</sequence>
<reference evidence="5 6" key="1">
    <citation type="submission" date="2017-11" db="EMBL/GenBank/DDBJ databases">
        <title>Draft genome sequence of Rhizobiales bacterium SY3-13.</title>
        <authorList>
            <person name="Sun C."/>
        </authorList>
    </citation>
    <scope>NUCLEOTIDE SEQUENCE [LARGE SCALE GENOMIC DNA]</scope>
    <source>
        <strain evidence="5 6">SY3-13</strain>
    </source>
</reference>
<feature type="domain" description="PurM-like C-terminal" evidence="4">
    <location>
        <begin position="152"/>
        <end position="299"/>
    </location>
</feature>
<feature type="binding site" evidence="2">
    <location>
        <position position="213"/>
    </location>
    <ligand>
        <name>Mg(2+)</name>
        <dbReference type="ChEBI" id="CHEBI:18420"/>
        <label>3</label>
    </ligand>
</feature>
<dbReference type="Gene3D" id="3.30.1330.10">
    <property type="entry name" value="PurM-like, N-terminal domain"/>
    <property type="match status" value="1"/>
</dbReference>
<dbReference type="RefSeq" id="WP_109792348.1">
    <property type="nucleotide sequence ID" value="NZ_PHIG01000039.1"/>
</dbReference>
<comment type="caution">
    <text evidence="5">The sequence shown here is derived from an EMBL/GenBank/DDBJ whole genome shotgun (WGS) entry which is preliminary data.</text>
</comment>
<dbReference type="GO" id="GO:0005524">
    <property type="term" value="F:ATP binding"/>
    <property type="evidence" value="ECO:0007669"/>
    <property type="project" value="UniProtKB-UniRule"/>
</dbReference>
<evidence type="ECO:0000259" key="4">
    <source>
        <dbReference type="Pfam" id="PF02769"/>
    </source>
</evidence>
<dbReference type="HAMAP" id="MF_02128">
    <property type="entry name" value="TMP_kinase"/>
    <property type="match status" value="1"/>
</dbReference>
<feature type="binding site" evidence="2">
    <location>
        <position position="28"/>
    </location>
    <ligand>
        <name>Mg(2+)</name>
        <dbReference type="ChEBI" id="CHEBI:18420"/>
        <label>3</label>
    </ligand>
</feature>
<keyword evidence="6" id="KW-1185">Reference proteome</keyword>
<feature type="binding site" evidence="2">
    <location>
        <position position="46"/>
    </location>
    <ligand>
        <name>Mg(2+)</name>
        <dbReference type="ChEBI" id="CHEBI:18420"/>
        <label>2</label>
    </ligand>
</feature>
<feature type="binding site" evidence="2">
    <location>
        <position position="74"/>
    </location>
    <ligand>
        <name>Mg(2+)</name>
        <dbReference type="ChEBI" id="CHEBI:18420"/>
        <label>4</label>
    </ligand>
</feature>
<dbReference type="UniPathway" id="UPA00060">
    <property type="reaction ID" value="UER00142"/>
</dbReference>
<dbReference type="InterPro" id="IPR036921">
    <property type="entry name" value="PurM-like_N_sf"/>
</dbReference>
<keyword evidence="2" id="KW-0067">ATP-binding</keyword>
<evidence type="ECO:0000313" key="6">
    <source>
        <dbReference type="Proteomes" id="UP000229498"/>
    </source>
</evidence>
<comment type="function">
    <text evidence="2">Catalyzes the ATP-dependent phosphorylation of thiamine-monophosphate (TMP) to form thiamine-pyrophosphate (TPP), the active form of vitamin B1.</text>
</comment>
<dbReference type="GO" id="GO:0000287">
    <property type="term" value="F:magnesium ion binding"/>
    <property type="evidence" value="ECO:0007669"/>
    <property type="project" value="UniProtKB-UniRule"/>
</dbReference>
<dbReference type="PIRSF" id="PIRSF005303">
    <property type="entry name" value="Thiam_monoph_kin"/>
    <property type="match status" value="1"/>
</dbReference>
<dbReference type="SUPFAM" id="SSF55326">
    <property type="entry name" value="PurM N-terminal domain-like"/>
    <property type="match status" value="1"/>
</dbReference>
<keyword evidence="2" id="KW-0479">Metal-binding</keyword>
<feature type="domain" description="PurM-like N-terminal" evidence="3">
    <location>
        <begin position="27"/>
        <end position="140"/>
    </location>
</feature>
<comment type="similarity">
    <text evidence="2">Belongs to the thiamine-monophosphate kinase family.</text>
</comment>
<evidence type="ECO:0000256" key="1">
    <source>
        <dbReference type="ARBA" id="ARBA00022977"/>
    </source>
</evidence>
<feature type="binding site" evidence="2">
    <location>
        <position position="44"/>
    </location>
    <ligand>
        <name>Mg(2+)</name>
        <dbReference type="ChEBI" id="CHEBI:18420"/>
        <label>4</label>
    </ligand>
</feature>
<dbReference type="Pfam" id="PF00586">
    <property type="entry name" value="AIRS"/>
    <property type="match status" value="1"/>
</dbReference>
<feature type="binding site" evidence="2">
    <location>
        <begin position="121"/>
        <end position="122"/>
    </location>
    <ligand>
        <name>ATP</name>
        <dbReference type="ChEBI" id="CHEBI:30616"/>
    </ligand>
</feature>
<protein>
    <recommendedName>
        <fullName evidence="2">Thiamine-monophosphate kinase</fullName>
        <shortName evidence="2">TMP kinase</shortName>
        <shortName evidence="2">Thiamine-phosphate kinase</shortName>
        <ecNumber evidence="2">2.7.4.16</ecNumber>
    </recommendedName>
</protein>
<comment type="caution">
    <text evidence="2">Lacks conserved residue(s) required for the propagation of feature annotation.</text>
</comment>
<dbReference type="GO" id="GO:0009229">
    <property type="term" value="P:thiamine diphosphate biosynthetic process"/>
    <property type="evidence" value="ECO:0007669"/>
    <property type="project" value="UniProtKB-UniRule"/>
</dbReference>
<organism evidence="5 6">
    <name type="scientific">Minwuia thermotolerans</name>
    <dbReference type="NCBI Taxonomy" id="2056226"/>
    <lineage>
        <taxon>Bacteria</taxon>
        <taxon>Pseudomonadati</taxon>
        <taxon>Pseudomonadota</taxon>
        <taxon>Alphaproteobacteria</taxon>
        <taxon>Minwuiales</taxon>
        <taxon>Minwuiaceae</taxon>
        <taxon>Minwuia</taxon>
    </lineage>
</organism>
<dbReference type="Pfam" id="PF02769">
    <property type="entry name" value="AIRS_C"/>
    <property type="match status" value="1"/>
</dbReference>
<dbReference type="InterPro" id="IPR006283">
    <property type="entry name" value="ThiL-like"/>
</dbReference>
<comment type="miscellaneous">
    <text evidence="2">Reaction mechanism of ThiL seems to utilize a direct, inline transfer of the gamma-phosphate of ATP to TMP rather than a phosphorylated enzyme intermediate.</text>
</comment>
<dbReference type="Gene3D" id="3.90.650.10">
    <property type="entry name" value="PurM-like C-terminal domain"/>
    <property type="match status" value="1"/>
</dbReference>